<dbReference type="InterPro" id="IPR011050">
    <property type="entry name" value="Pectin_lyase_fold/virulence"/>
</dbReference>
<accession>A0ABP6QPA5</accession>
<dbReference type="InterPro" id="IPR012334">
    <property type="entry name" value="Pectin_lyas_fold"/>
</dbReference>
<keyword evidence="4" id="KW-1185">Reference proteome</keyword>
<protein>
    <recommendedName>
        <fullName evidence="5">Right handed beta helix domain-containing protein</fullName>
    </recommendedName>
</protein>
<organism evidence="3 4">
    <name type="scientific">Actinocorallia longicatena</name>
    <dbReference type="NCBI Taxonomy" id="111803"/>
    <lineage>
        <taxon>Bacteria</taxon>
        <taxon>Bacillati</taxon>
        <taxon>Actinomycetota</taxon>
        <taxon>Actinomycetes</taxon>
        <taxon>Streptosporangiales</taxon>
        <taxon>Thermomonosporaceae</taxon>
        <taxon>Actinocorallia</taxon>
    </lineage>
</organism>
<gene>
    <name evidence="3" type="ORF">GCM10010468_81430</name>
</gene>
<evidence type="ECO:0000256" key="1">
    <source>
        <dbReference type="SAM" id="MobiDB-lite"/>
    </source>
</evidence>
<dbReference type="RefSeq" id="WP_344840119.1">
    <property type="nucleotide sequence ID" value="NZ_BAAAUV010000058.1"/>
</dbReference>
<keyword evidence="2" id="KW-0812">Transmembrane</keyword>
<feature type="region of interest" description="Disordered" evidence="1">
    <location>
        <begin position="32"/>
        <end position="94"/>
    </location>
</feature>
<evidence type="ECO:0000313" key="4">
    <source>
        <dbReference type="Proteomes" id="UP001501237"/>
    </source>
</evidence>
<sequence length="388" mass="40508">MTIDLKERTLWIGIGIGVVITTLIALALRGGGSEEPGAQKPAGVQITDSPAPVGAPELDEPSPDPAVSDAPTAATSPSQIEAAPGGDVKCPDPTVTVSSAEELEEALGGVKPGDVISLEDGTYEGEFIARTPGTKEAPIFLCGGTGAVIDGGGVKKGYALHLDGASFWRVVGFTVQNSQKGVMGDGIQNSIIQGLSVHDIGDEAIHLRNYSSDNLVIGNTVSRTGQRREKFGEGIYIGNAESNWKAEFSRTNGKPDNSDRNVIKNNVISETTAESIDIKEGTTGGKIIGNRFDGSKLGGDKHNDSWLDIKGNKWIIEGNTGVNSFGDGFQTHQILDGWGTGNIFRNNTLDLKGGSGWGFHFAPINGNTVSCDNKVSGAAKGLTNSKCS</sequence>
<evidence type="ECO:0008006" key="5">
    <source>
        <dbReference type="Google" id="ProtNLM"/>
    </source>
</evidence>
<keyword evidence="2" id="KW-1133">Transmembrane helix</keyword>
<name>A0ABP6QPA5_9ACTN</name>
<proteinExistence type="predicted"/>
<evidence type="ECO:0000256" key="2">
    <source>
        <dbReference type="SAM" id="Phobius"/>
    </source>
</evidence>
<reference evidence="4" key="1">
    <citation type="journal article" date="2019" name="Int. J. Syst. Evol. Microbiol.">
        <title>The Global Catalogue of Microorganisms (GCM) 10K type strain sequencing project: providing services to taxonomists for standard genome sequencing and annotation.</title>
        <authorList>
            <consortium name="The Broad Institute Genomics Platform"/>
            <consortium name="The Broad Institute Genome Sequencing Center for Infectious Disease"/>
            <person name="Wu L."/>
            <person name="Ma J."/>
        </authorList>
    </citation>
    <scope>NUCLEOTIDE SEQUENCE [LARGE SCALE GENOMIC DNA]</scope>
    <source>
        <strain evidence="4">JCM 9377</strain>
    </source>
</reference>
<evidence type="ECO:0000313" key="3">
    <source>
        <dbReference type="EMBL" id="GAA3243369.1"/>
    </source>
</evidence>
<dbReference type="EMBL" id="BAAAUV010000058">
    <property type="protein sequence ID" value="GAA3243369.1"/>
    <property type="molecule type" value="Genomic_DNA"/>
</dbReference>
<keyword evidence="2" id="KW-0472">Membrane</keyword>
<dbReference type="Proteomes" id="UP001501237">
    <property type="component" value="Unassembled WGS sequence"/>
</dbReference>
<dbReference type="SUPFAM" id="SSF51126">
    <property type="entry name" value="Pectin lyase-like"/>
    <property type="match status" value="1"/>
</dbReference>
<dbReference type="SMART" id="SM00710">
    <property type="entry name" value="PbH1"/>
    <property type="match status" value="4"/>
</dbReference>
<dbReference type="Gene3D" id="2.160.20.10">
    <property type="entry name" value="Single-stranded right-handed beta-helix, Pectin lyase-like"/>
    <property type="match status" value="1"/>
</dbReference>
<comment type="caution">
    <text evidence="3">The sequence shown here is derived from an EMBL/GenBank/DDBJ whole genome shotgun (WGS) entry which is preliminary data.</text>
</comment>
<dbReference type="InterPro" id="IPR006626">
    <property type="entry name" value="PbH1"/>
</dbReference>
<feature type="transmembrane region" description="Helical" evidence="2">
    <location>
        <begin position="9"/>
        <end position="28"/>
    </location>
</feature>